<dbReference type="EMBL" id="JADEVV010000034">
    <property type="protein sequence ID" value="MBE9254594.1"/>
    <property type="molecule type" value="Genomic_DNA"/>
</dbReference>
<dbReference type="Proteomes" id="UP000658720">
    <property type="component" value="Unassembled WGS sequence"/>
</dbReference>
<feature type="domain" description="VOC" evidence="6">
    <location>
        <begin position="2"/>
        <end position="128"/>
    </location>
</feature>
<evidence type="ECO:0000256" key="2">
    <source>
        <dbReference type="ARBA" id="ARBA00005877"/>
    </source>
</evidence>
<dbReference type="GO" id="GO:0003868">
    <property type="term" value="F:4-hydroxyphenylpyruvate dioxygenase activity"/>
    <property type="evidence" value="ECO:0007669"/>
    <property type="project" value="UniProtKB-EC"/>
</dbReference>
<evidence type="ECO:0000256" key="3">
    <source>
        <dbReference type="ARBA" id="ARBA00022723"/>
    </source>
</evidence>
<dbReference type="PIRSF" id="PIRSF009283">
    <property type="entry name" value="HPP_dOase"/>
    <property type="match status" value="1"/>
</dbReference>
<keyword evidence="8" id="KW-1185">Reference proteome</keyword>
<keyword evidence="5" id="KW-0408">Iron</keyword>
<evidence type="ECO:0000259" key="6">
    <source>
        <dbReference type="PROSITE" id="PS51819"/>
    </source>
</evidence>
<organism evidence="7 8">
    <name type="scientific">Synechocystis salina LEGE 00031</name>
    <dbReference type="NCBI Taxonomy" id="1828736"/>
    <lineage>
        <taxon>Bacteria</taxon>
        <taxon>Bacillati</taxon>
        <taxon>Cyanobacteriota</taxon>
        <taxon>Cyanophyceae</taxon>
        <taxon>Synechococcales</taxon>
        <taxon>Merismopediaceae</taxon>
        <taxon>Synechocystis</taxon>
    </lineage>
</organism>
<dbReference type="InterPro" id="IPR029068">
    <property type="entry name" value="Glyas_Bleomycin-R_OHBP_Dase"/>
</dbReference>
<name>A0ABR9VTB4_9SYNC</name>
<keyword evidence="7" id="KW-0560">Oxidoreductase</keyword>
<dbReference type="CDD" id="cd07250">
    <property type="entry name" value="HPPD_C_like"/>
    <property type="match status" value="1"/>
</dbReference>
<dbReference type="PANTHER" id="PTHR11959:SF1">
    <property type="entry name" value="4-HYDROXYPHENYLPYRUVATE DIOXYGENASE"/>
    <property type="match status" value="1"/>
</dbReference>
<evidence type="ECO:0000256" key="4">
    <source>
        <dbReference type="ARBA" id="ARBA00022737"/>
    </source>
</evidence>
<comment type="cofactor">
    <cofactor evidence="1">
        <name>Fe cation</name>
        <dbReference type="ChEBI" id="CHEBI:24875"/>
    </cofactor>
</comment>
<reference evidence="7 8" key="1">
    <citation type="submission" date="2020-10" db="EMBL/GenBank/DDBJ databases">
        <authorList>
            <person name="Castelo-Branco R."/>
            <person name="Eusebio N."/>
            <person name="Adriana R."/>
            <person name="Vieira A."/>
            <person name="Brugerolle De Fraissinette N."/>
            <person name="Rezende De Castro R."/>
            <person name="Schneider M.P."/>
            <person name="Vasconcelos V."/>
            <person name="Leao P.N."/>
        </authorList>
    </citation>
    <scope>NUCLEOTIDE SEQUENCE [LARGE SCALE GENOMIC DNA]</scope>
    <source>
        <strain evidence="7 8">LEGE 00031</strain>
    </source>
</reference>
<dbReference type="RefSeq" id="WP_194020156.1">
    <property type="nucleotide sequence ID" value="NZ_JADEVV010000034.1"/>
</dbReference>
<dbReference type="InterPro" id="IPR005956">
    <property type="entry name" value="4OHPhenylPyrv_dOase"/>
</dbReference>
<dbReference type="NCBIfam" id="TIGR01263">
    <property type="entry name" value="4HPPD"/>
    <property type="match status" value="1"/>
</dbReference>
<dbReference type="EC" id="1.13.11.27" evidence="7"/>
<dbReference type="InterPro" id="IPR004360">
    <property type="entry name" value="Glyas_Fos-R_dOase_dom"/>
</dbReference>
<comment type="caution">
    <text evidence="7">The sequence shown here is derived from an EMBL/GenBank/DDBJ whole genome shotgun (WGS) entry which is preliminary data.</text>
</comment>
<gene>
    <name evidence="7" type="primary">hppD</name>
    <name evidence="7" type="ORF">IQ217_12255</name>
</gene>
<evidence type="ECO:0000256" key="5">
    <source>
        <dbReference type="ARBA" id="ARBA00023004"/>
    </source>
</evidence>
<comment type="similarity">
    <text evidence="2">Belongs to the 4HPPD family.</text>
</comment>
<evidence type="ECO:0000313" key="8">
    <source>
        <dbReference type="Proteomes" id="UP000658720"/>
    </source>
</evidence>
<evidence type="ECO:0000313" key="7">
    <source>
        <dbReference type="EMBL" id="MBE9254594.1"/>
    </source>
</evidence>
<keyword evidence="7" id="KW-0223">Dioxygenase</keyword>
<dbReference type="Pfam" id="PF00903">
    <property type="entry name" value="Glyoxalase"/>
    <property type="match status" value="1"/>
</dbReference>
<evidence type="ECO:0000256" key="1">
    <source>
        <dbReference type="ARBA" id="ARBA00001962"/>
    </source>
</evidence>
<accession>A0ABR9VTB4</accession>
<keyword evidence="3" id="KW-0479">Metal-binding</keyword>
<dbReference type="Gene3D" id="3.10.180.10">
    <property type="entry name" value="2,3-Dihydroxybiphenyl 1,2-Dioxygenase, domain 1"/>
    <property type="match status" value="2"/>
</dbReference>
<dbReference type="PROSITE" id="PS51819">
    <property type="entry name" value="VOC"/>
    <property type="match status" value="2"/>
</dbReference>
<dbReference type="InterPro" id="IPR041735">
    <property type="entry name" value="4OHPhenylPyrv_dOase_C"/>
</dbReference>
<feature type="domain" description="VOC" evidence="6">
    <location>
        <begin position="144"/>
        <end position="281"/>
    </location>
</feature>
<dbReference type="PANTHER" id="PTHR11959">
    <property type="entry name" value="4-HYDROXYPHENYLPYRUVATE DIOXYGENASE"/>
    <property type="match status" value="1"/>
</dbReference>
<sequence length="343" mass="39006">MEFDYLHLYVDDYQSAHHCYQRQWGFICLDKINNQEGITGIYQQGQILLLISAPAPRSDFSRYGDYLQKHPPGIGEVAWQIATENWSTFTAHLEQKKIKTSPIRHLLTGVEGLTFVAWGDVAHSVYPARPSLKSQKFHGSNLTTIDHVVLNIGADQFTQASQWYQQVFSWSVQQRFTINTCDSGLYSEALINANGKVQFNLNCPTTNTSQIETFLANNGGAGIQHVAFATDNIIETVTHLRGLGVEFLSVPPSYYKQQQQCNHFHNNCLNLDWNSLRRLQILLDDQENTGQQLLLQIFSLPCYGDGSLFWEIIERRHRARGFGEGNFQALYEAVEALEKSLEV</sequence>
<dbReference type="InterPro" id="IPR037523">
    <property type="entry name" value="VOC_core"/>
</dbReference>
<protein>
    <submittedName>
        <fullName evidence="7">4-hydroxyphenylpyruvate dioxygenase</fullName>
        <ecNumber evidence="7">1.13.11.27</ecNumber>
    </submittedName>
</protein>
<dbReference type="SUPFAM" id="SSF54593">
    <property type="entry name" value="Glyoxalase/Bleomycin resistance protein/Dihydroxybiphenyl dioxygenase"/>
    <property type="match status" value="1"/>
</dbReference>
<keyword evidence="4" id="KW-0677">Repeat</keyword>
<proteinExistence type="inferred from homology"/>